<feature type="non-terminal residue" evidence="1">
    <location>
        <position position="42"/>
    </location>
</feature>
<organism evidence="1">
    <name type="scientific">marine metagenome</name>
    <dbReference type="NCBI Taxonomy" id="408172"/>
    <lineage>
        <taxon>unclassified sequences</taxon>
        <taxon>metagenomes</taxon>
        <taxon>ecological metagenomes</taxon>
    </lineage>
</organism>
<sequence>MKTKHIFQSKLILILLLQICWPQIEQIYPPLYLVSIPTAGTL</sequence>
<gene>
    <name evidence="1" type="ORF">METZ01_LOCUS448882</name>
</gene>
<dbReference type="EMBL" id="UINC01184694">
    <property type="protein sequence ID" value="SVD96028.1"/>
    <property type="molecule type" value="Genomic_DNA"/>
</dbReference>
<accession>A0A382ZMW5</accession>
<reference evidence="1" key="1">
    <citation type="submission" date="2018-05" db="EMBL/GenBank/DDBJ databases">
        <authorList>
            <person name="Lanie J.A."/>
            <person name="Ng W.-L."/>
            <person name="Kazmierczak K.M."/>
            <person name="Andrzejewski T.M."/>
            <person name="Davidsen T.M."/>
            <person name="Wayne K.J."/>
            <person name="Tettelin H."/>
            <person name="Glass J.I."/>
            <person name="Rusch D."/>
            <person name="Podicherti R."/>
            <person name="Tsui H.-C.T."/>
            <person name="Winkler M.E."/>
        </authorList>
    </citation>
    <scope>NUCLEOTIDE SEQUENCE</scope>
</reference>
<name>A0A382ZMW5_9ZZZZ</name>
<dbReference type="AlphaFoldDB" id="A0A382ZMW5"/>
<evidence type="ECO:0000313" key="1">
    <source>
        <dbReference type="EMBL" id="SVD96028.1"/>
    </source>
</evidence>
<proteinExistence type="predicted"/>
<protein>
    <submittedName>
        <fullName evidence="1">Uncharacterized protein</fullName>
    </submittedName>
</protein>